<evidence type="ECO:0008006" key="3">
    <source>
        <dbReference type="Google" id="ProtNLM"/>
    </source>
</evidence>
<dbReference type="EMBL" id="BDIP01005426">
    <property type="protein sequence ID" value="GCA63889.1"/>
    <property type="molecule type" value="Genomic_DNA"/>
</dbReference>
<dbReference type="InterPro" id="IPR025659">
    <property type="entry name" value="Tubby-like_C"/>
</dbReference>
<reference evidence="1 2" key="1">
    <citation type="journal article" date="2018" name="PLoS ONE">
        <title>The draft genome of Kipferlia bialata reveals reductive genome evolution in fornicate parasites.</title>
        <authorList>
            <person name="Tanifuji G."/>
            <person name="Takabayashi S."/>
            <person name="Kume K."/>
            <person name="Takagi M."/>
            <person name="Nakayama T."/>
            <person name="Kamikawa R."/>
            <person name="Inagaki Y."/>
            <person name="Hashimoto T."/>
        </authorList>
    </citation>
    <scope>NUCLEOTIDE SEQUENCE [LARGE SCALE GENOMIC DNA]</scope>
    <source>
        <strain evidence="1">NY0173</strain>
    </source>
</reference>
<protein>
    <recommendedName>
        <fullName evidence="3">Tubby C-terminal-like domain-containing protein</fullName>
    </recommendedName>
</protein>
<evidence type="ECO:0000313" key="1">
    <source>
        <dbReference type="EMBL" id="GCA63889.1"/>
    </source>
</evidence>
<feature type="non-terminal residue" evidence="1">
    <location>
        <position position="1"/>
    </location>
</feature>
<keyword evidence="2" id="KW-1185">Reference proteome</keyword>
<sequence>PNAGIWENGFSITNEFRQPVNHVFGRWPEQFTISDPRRVPFATLNREGRIKKSYKLTVHPRPGVVPGVGEIVKDVRMMHKHFHMNGTWGHFEIDGNLADCDFWIKHNGHVVGRVSRWGMPEHMVLECIPTFASPMSVLLGLALVVVNDSN</sequence>
<comment type="caution">
    <text evidence="1">The sequence shown here is derived from an EMBL/GenBank/DDBJ whole genome shotgun (WGS) entry which is preliminary data.</text>
</comment>
<organism evidence="1 2">
    <name type="scientific">Kipferlia bialata</name>
    <dbReference type="NCBI Taxonomy" id="797122"/>
    <lineage>
        <taxon>Eukaryota</taxon>
        <taxon>Metamonada</taxon>
        <taxon>Carpediemonas-like organisms</taxon>
        <taxon>Kipferlia</taxon>
    </lineage>
</organism>
<dbReference type="SUPFAM" id="SSF54518">
    <property type="entry name" value="Tubby C-terminal domain-like"/>
    <property type="match status" value="1"/>
</dbReference>
<name>A0A391P023_9EUKA</name>
<accession>A0A391P023</accession>
<evidence type="ECO:0000313" key="2">
    <source>
        <dbReference type="Proteomes" id="UP000265618"/>
    </source>
</evidence>
<proteinExistence type="predicted"/>
<gene>
    <name evidence="1" type="ORF">KIPB_012353</name>
</gene>
<dbReference type="Proteomes" id="UP000265618">
    <property type="component" value="Unassembled WGS sequence"/>
</dbReference>
<dbReference type="AlphaFoldDB" id="A0A391P023"/>